<evidence type="ECO:0000313" key="4">
    <source>
        <dbReference type="EMBL" id="ROQ30341.1"/>
    </source>
</evidence>
<dbReference type="AlphaFoldDB" id="A0A3N1PTA6"/>
<dbReference type="Gene3D" id="3.30.65.10">
    <property type="entry name" value="Bacterial Topoisomerase I, domain 1"/>
    <property type="match status" value="1"/>
</dbReference>
<feature type="transmembrane region" description="Helical" evidence="2">
    <location>
        <begin position="12"/>
        <end position="29"/>
    </location>
</feature>
<keyword evidence="5" id="KW-1185">Reference proteome</keyword>
<dbReference type="RefSeq" id="WP_123420264.1">
    <property type="nucleotide sequence ID" value="NZ_RJUL01000001.1"/>
</dbReference>
<gene>
    <name evidence="4" type="ORF">EDC28_10127</name>
</gene>
<accession>A0A3N1PTA6</accession>
<keyword evidence="2" id="KW-1133">Transmembrane helix</keyword>
<evidence type="ECO:0000256" key="1">
    <source>
        <dbReference type="SAM" id="MobiDB-lite"/>
    </source>
</evidence>
<dbReference type="Proteomes" id="UP000268033">
    <property type="component" value="Unassembled WGS sequence"/>
</dbReference>
<dbReference type="GO" id="GO:0016853">
    <property type="term" value="F:isomerase activity"/>
    <property type="evidence" value="ECO:0007669"/>
    <property type="project" value="UniProtKB-KW"/>
</dbReference>
<protein>
    <submittedName>
        <fullName evidence="4">Topoisomerase-like DNA binding C4 zinc finger protein</fullName>
    </submittedName>
</protein>
<feature type="region of interest" description="Disordered" evidence="1">
    <location>
        <begin position="169"/>
        <end position="203"/>
    </location>
</feature>
<evidence type="ECO:0000256" key="2">
    <source>
        <dbReference type="SAM" id="Phobius"/>
    </source>
</evidence>
<dbReference type="SUPFAM" id="SSF57783">
    <property type="entry name" value="Zinc beta-ribbon"/>
    <property type="match status" value="1"/>
</dbReference>
<dbReference type="EMBL" id="RJUL01000001">
    <property type="protein sequence ID" value="ROQ30341.1"/>
    <property type="molecule type" value="Genomic_DNA"/>
</dbReference>
<name>A0A3N1PTA6_9GAMM</name>
<sequence>MLTDELSFLRPFIYAGAGLIVLALLLYVWRRLRLRNAYERTPLFTDRELAFLPLLDEACGRDYRVFAKVRWADVIGVQARFKGSDWQRAFNRICAKRLDFVLCRPDDLAVMLVLELLPEGKPSRDRKKRDKQLIKICEKIGLPLIQLDVSNNTRAIDIRARIEQALKGRKPEPVLARSSNAAAEPDTPIPPQQSVAEPQAPVQIQEDDESLPPLMASRQTAEEALVEISSDAPIERAEKHCPKCDSPMQKRTVSKGQYQGQVFWTCANYPLCKTVLPVDQDKPKAREVTSEGLFTLRASR</sequence>
<dbReference type="STRING" id="584787.GCA_001247655_02170"/>
<dbReference type="Pfam" id="PF10881">
    <property type="entry name" value="DUF2726"/>
    <property type="match status" value="1"/>
</dbReference>
<proteinExistence type="predicted"/>
<comment type="caution">
    <text evidence="4">The sequence shown here is derived from an EMBL/GenBank/DDBJ whole genome shotgun (WGS) entry which is preliminary data.</text>
</comment>
<feature type="domain" description="DUF2726" evidence="3">
    <location>
        <begin position="41"/>
        <end position="164"/>
    </location>
</feature>
<reference evidence="4 5" key="1">
    <citation type="submission" date="2018-11" db="EMBL/GenBank/DDBJ databases">
        <title>Genomic Encyclopedia of Type Strains, Phase IV (KMG-IV): sequencing the most valuable type-strain genomes for metagenomic binning, comparative biology and taxonomic classification.</title>
        <authorList>
            <person name="Goeker M."/>
        </authorList>
    </citation>
    <scope>NUCLEOTIDE SEQUENCE [LARGE SCALE GENOMIC DNA]</scope>
    <source>
        <strain evidence="4 5">DSM 21945</strain>
    </source>
</reference>
<keyword evidence="2" id="KW-0812">Transmembrane</keyword>
<dbReference type="InterPro" id="IPR024402">
    <property type="entry name" value="DUF2726"/>
</dbReference>
<evidence type="ECO:0000313" key="5">
    <source>
        <dbReference type="Proteomes" id="UP000268033"/>
    </source>
</evidence>
<keyword evidence="2" id="KW-0472">Membrane</keyword>
<organism evidence="4 5">
    <name type="scientific">Gallaecimonas pentaromativorans</name>
    <dbReference type="NCBI Taxonomy" id="584787"/>
    <lineage>
        <taxon>Bacteria</taxon>
        <taxon>Pseudomonadati</taxon>
        <taxon>Pseudomonadota</taxon>
        <taxon>Gammaproteobacteria</taxon>
        <taxon>Enterobacterales</taxon>
        <taxon>Gallaecimonadaceae</taxon>
        <taxon>Gallaecimonas</taxon>
    </lineage>
</organism>
<keyword evidence="4" id="KW-0413">Isomerase</keyword>
<evidence type="ECO:0000259" key="3">
    <source>
        <dbReference type="Pfam" id="PF10881"/>
    </source>
</evidence>